<dbReference type="InterPro" id="IPR036259">
    <property type="entry name" value="MFS_trans_sf"/>
</dbReference>
<dbReference type="PROSITE" id="PS00216">
    <property type="entry name" value="SUGAR_TRANSPORT_1"/>
    <property type="match status" value="1"/>
</dbReference>
<feature type="transmembrane region" description="Helical" evidence="8">
    <location>
        <begin position="69"/>
        <end position="88"/>
    </location>
</feature>
<evidence type="ECO:0000256" key="8">
    <source>
        <dbReference type="SAM" id="Phobius"/>
    </source>
</evidence>
<dbReference type="InterPro" id="IPR050360">
    <property type="entry name" value="MFS_Sugar_Transporters"/>
</dbReference>
<organism evidence="10 11">
    <name type="scientific">Hyaloscypha hepaticicola</name>
    <dbReference type="NCBI Taxonomy" id="2082293"/>
    <lineage>
        <taxon>Eukaryota</taxon>
        <taxon>Fungi</taxon>
        <taxon>Dikarya</taxon>
        <taxon>Ascomycota</taxon>
        <taxon>Pezizomycotina</taxon>
        <taxon>Leotiomycetes</taxon>
        <taxon>Helotiales</taxon>
        <taxon>Hyaloscyphaceae</taxon>
        <taxon>Hyaloscypha</taxon>
    </lineage>
</organism>
<protein>
    <submittedName>
        <fullName evidence="10">General substrate transporter</fullName>
    </submittedName>
</protein>
<comment type="similarity">
    <text evidence="2 7">Belongs to the major facilitator superfamily. Sugar transporter (TC 2.A.1.1) family.</text>
</comment>
<feature type="transmembrane region" description="Helical" evidence="8">
    <location>
        <begin position="306"/>
        <end position="325"/>
    </location>
</feature>
<evidence type="ECO:0000313" key="11">
    <source>
        <dbReference type="Proteomes" id="UP000235672"/>
    </source>
</evidence>
<keyword evidence="4 8" id="KW-0812">Transmembrane</keyword>
<reference evidence="10 11" key="1">
    <citation type="submission" date="2016-05" db="EMBL/GenBank/DDBJ databases">
        <title>A degradative enzymes factory behind the ericoid mycorrhizal symbiosis.</title>
        <authorList>
            <consortium name="DOE Joint Genome Institute"/>
            <person name="Martino E."/>
            <person name="Morin E."/>
            <person name="Grelet G."/>
            <person name="Kuo A."/>
            <person name="Kohler A."/>
            <person name="Daghino S."/>
            <person name="Barry K."/>
            <person name="Choi C."/>
            <person name="Cichocki N."/>
            <person name="Clum A."/>
            <person name="Copeland A."/>
            <person name="Hainaut M."/>
            <person name="Haridas S."/>
            <person name="Labutti K."/>
            <person name="Lindquist E."/>
            <person name="Lipzen A."/>
            <person name="Khouja H.-R."/>
            <person name="Murat C."/>
            <person name="Ohm R."/>
            <person name="Olson A."/>
            <person name="Spatafora J."/>
            <person name="Veneault-Fourrey C."/>
            <person name="Henrissat B."/>
            <person name="Grigoriev I."/>
            <person name="Martin F."/>
            <person name="Perotto S."/>
        </authorList>
    </citation>
    <scope>NUCLEOTIDE SEQUENCE [LARGE SCALE GENOMIC DNA]</scope>
    <source>
        <strain evidence="10 11">UAMH 7357</strain>
    </source>
</reference>
<dbReference type="EMBL" id="KZ613515">
    <property type="protein sequence ID" value="PMD15248.1"/>
    <property type="molecule type" value="Genomic_DNA"/>
</dbReference>
<dbReference type="InterPro" id="IPR005828">
    <property type="entry name" value="MFS_sugar_transport-like"/>
</dbReference>
<dbReference type="PANTHER" id="PTHR48022">
    <property type="entry name" value="PLASTIDIC GLUCOSE TRANSPORTER 4"/>
    <property type="match status" value="1"/>
</dbReference>
<dbReference type="InterPro" id="IPR005829">
    <property type="entry name" value="Sugar_transporter_CS"/>
</dbReference>
<feature type="transmembrane region" description="Helical" evidence="8">
    <location>
        <begin position="337"/>
        <end position="355"/>
    </location>
</feature>
<keyword evidence="5 8" id="KW-1133">Transmembrane helix</keyword>
<evidence type="ECO:0000256" key="2">
    <source>
        <dbReference type="ARBA" id="ARBA00010992"/>
    </source>
</evidence>
<keyword evidence="6 8" id="KW-0472">Membrane</keyword>
<keyword evidence="3 7" id="KW-0813">Transport</keyword>
<feature type="transmembrane region" description="Helical" evidence="8">
    <location>
        <begin position="192"/>
        <end position="214"/>
    </location>
</feature>
<comment type="subcellular location">
    <subcellularLocation>
        <location evidence="1">Membrane</location>
        <topology evidence="1">Multi-pass membrane protein</topology>
    </subcellularLocation>
</comment>
<keyword evidence="11" id="KW-1185">Reference proteome</keyword>
<dbReference type="PROSITE" id="PS50850">
    <property type="entry name" value="MFS"/>
    <property type="match status" value="1"/>
</dbReference>
<evidence type="ECO:0000256" key="4">
    <source>
        <dbReference type="ARBA" id="ARBA00022692"/>
    </source>
</evidence>
<name>A0A2J6PMI0_9HELO</name>
<evidence type="ECO:0000313" key="10">
    <source>
        <dbReference type="EMBL" id="PMD15248.1"/>
    </source>
</evidence>
<dbReference type="Proteomes" id="UP000235672">
    <property type="component" value="Unassembled WGS sequence"/>
</dbReference>
<dbReference type="SUPFAM" id="SSF103473">
    <property type="entry name" value="MFS general substrate transporter"/>
    <property type="match status" value="1"/>
</dbReference>
<feature type="transmembrane region" description="Helical" evidence="8">
    <location>
        <begin position="221"/>
        <end position="244"/>
    </location>
</feature>
<dbReference type="PRINTS" id="PR00171">
    <property type="entry name" value="SUGRTRNSPORT"/>
</dbReference>
<evidence type="ECO:0000256" key="6">
    <source>
        <dbReference type="ARBA" id="ARBA00023136"/>
    </source>
</evidence>
<feature type="transmembrane region" description="Helical" evidence="8">
    <location>
        <begin position="158"/>
        <end position="180"/>
    </location>
</feature>
<feature type="domain" description="Major facilitator superfamily (MFS) profile" evidence="9">
    <location>
        <begin position="1"/>
        <end position="359"/>
    </location>
</feature>
<dbReference type="PROSITE" id="PS00217">
    <property type="entry name" value="SUGAR_TRANSPORT_2"/>
    <property type="match status" value="1"/>
</dbReference>
<evidence type="ECO:0000256" key="7">
    <source>
        <dbReference type="RuleBase" id="RU003346"/>
    </source>
</evidence>
<feature type="transmembrane region" description="Helical" evidence="8">
    <location>
        <begin position="42"/>
        <end position="63"/>
    </location>
</feature>
<dbReference type="FunFam" id="1.20.1250.20:FF:000026">
    <property type="entry name" value="MFS quinate transporter QutD"/>
    <property type="match status" value="1"/>
</dbReference>
<evidence type="ECO:0000256" key="1">
    <source>
        <dbReference type="ARBA" id="ARBA00004141"/>
    </source>
</evidence>
<evidence type="ECO:0000256" key="3">
    <source>
        <dbReference type="ARBA" id="ARBA00022448"/>
    </source>
</evidence>
<dbReference type="NCBIfam" id="TIGR00879">
    <property type="entry name" value="SP"/>
    <property type="match status" value="1"/>
</dbReference>
<evidence type="ECO:0000256" key="5">
    <source>
        <dbReference type="ARBA" id="ARBA00022989"/>
    </source>
</evidence>
<dbReference type="Gene3D" id="1.20.1250.20">
    <property type="entry name" value="MFS general substrate transporter like domains"/>
    <property type="match status" value="1"/>
</dbReference>
<dbReference type="InterPro" id="IPR003663">
    <property type="entry name" value="Sugar/inositol_transpt"/>
</dbReference>
<gene>
    <name evidence="10" type="ORF">NA56DRAFT_650385</name>
</gene>
<sequence>MLIVGRIINGLAVGICSAQVPVYIAELAPPSKRGRLIGAQQWAITWGIMIMFYICYGCSFIKGTAAFRVPWGIQMTPAILLLFGLFFLPESPRWLAKHGRWEEALDTLALVHAHGDKNDAFVRSEMKEIRDEVEFDAQNSDVSWIELFRPGMLNRVHIGVFTQIWSQLTGMNVMMYYITYVFAMANLKGNNILLSSSIQYVINVIMTIPALIWIDRWGRRPMFLVGAALMMTWLFINAGVMATYGHAAPAGGLNGIAAESWILTGMPAKVIIAMSYLFVASFAPTWGPASWAYPPELFPLRVRGKAVALCTSANWAFNFALGYFVPPAFQNIQWRVYILFGVFCATMFIHVFLMFPETAGKSLEEVGAMFTDPQGPKYLGTPPWRTSVVTKTLDLHPREKLFNSHEHNERTSDEEKGVVALEAAAALVAGTTT</sequence>
<dbReference type="AlphaFoldDB" id="A0A2J6PMI0"/>
<evidence type="ECO:0000259" key="9">
    <source>
        <dbReference type="PROSITE" id="PS50850"/>
    </source>
</evidence>
<dbReference type="OrthoDB" id="4142200at2759"/>
<accession>A0A2J6PMI0</accession>
<dbReference type="GO" id="GO:0016020">
    <property type="term" value="C:membrane"/>
    <property type="evidence" value="ECO:0007669"/>
    <property type="project" value="UniProtKB-SubCell"/>
</dbReference>
<dbReference type="Pfam" id="PF00083">
    <property type="entry name" value="Sugar_tr"/>
    <property type="match status" value="1"/>
</dbReference>
<dbReference type="PANTHER" id="PTHR48022:SF7">
    <property type="entry name" value="MAJOR FACILITATOR SUPERFAMILY (MFS) PROFILE DOMAIN-CONTAINING PROTEIN-RELATED"/>
    <property type="match status" value="1"/>
</dbReference>
<feature type="transmembrane region" description="Helical" evidence="8">
    <location>
        <begin position="270"/>
        <end position="294"/>
    </location>
</feature>
<dbReference type="GO" id="GO:0005351">
    <property type="term" value="F:carbohydrate:proton symporter activity"/>
    <property type="evidence" value="ECO:0007669"/>
    <property type="project" value="TreeGrafter"/>
</dbReference>
<proteinExistence type="inferred from homology"/>
<dbReference type="InterPro" id="IPR020846">
    <property type="entry name" value="MFS_dom"/>
</dbReference>